<keyword evidence="2" id="KW-1185">Reference proteome</keyword>
<dbReference type="InterPro" id="IPR011990">
    <property type="entry name" value="TPR-like_helical_dom_sf"/>
</dbReference>
<dbReference type="Proteomes" id="UP000619457">
    <property type="component" value="Unassembled WGS sequence"/>
</dbReference>
<reference evidence="1" key="1">
    <citation type="journal article" date="2014" name="Int. J. Syst. Evol. Microbiol.">
        <title>Complete genome sequence of Corynebacterium casei LMG S-19264T (=DSM 44701T), isolated from a smear-ripened cheese.</title>
        <authorList>
            <consortium name="US DOE Joint Genome Institute (JGI-PGF)"/>
            <person name="Walter F."/>
            <person name="Albersmeier A."/>
            <person name="Kalinowski J."/>
            <person name="Ruckert C."/>
        </authorList>
    </citation>
    <scope>NUCLEOTIDE SEQUENCE</scope>
    <source>
        <strain evidence="1">KCTC 12368</strain>
    </source>
</reference>
<accession>A0A918UMV4</accession>
<name>A0A918UMV4_9BACT</name>
<dbReference type="InterPro" id="IPR041662">
    <property type="entry name" value="SusD-like_2"/>
</dbReference>
<gene>
    <name evidence="1" type="ORF">GCM10007049_12370</name>
</gene>
<evidence type="ECO:0000313" key="1">
    <source>
        <dbReference type="EMBL" id="GGZ21249.1"/>
    </source>
</evidence>
<sequence length="566" mass="63056">MKIFHKTILGLSTLAVLGSCTGDFEEINTNPNLIGEEDASAKYFLTQMMISPYIPARYAYWRANIIHADRYAGHITFGHNVSWWSDDLSYKYDAAYTDATWDHYNGQLSTIKQLLDFTQPGGAFENELTYSVVQIIKSHYYQLFTDTFGMIPYSDLYKEDINLPKFDTQKEIYQGIIADLDAAMATIGDNTSTGDALEDLGDNDVIYGGDLQKWKRFANTLKLKIGLRAQGAEGDDFSQQVINEAMAAPLLAEGESALIPKDLEINQWDYSTYGDVWYNFGGGSDWTVSRELVNYLRDNNDPRLEKYTKPSQGGTFTLFRPAQAEDPEGYQLFPKRTAFLKSIFDEAGAEYTWLDNGSEVIVTMPEETNNIGQPVRLSSEMKPLVQFGFFSRPSELVIAQKNSGDAATPETVILSSESLFMQAEAILKGYGTGNAQALYQAGISEAMKLWGVDDASISTYLSSEDMALLNGTSEENLEKIAIQRWIAHYTDGYEAWSIVRDTGYPASLAAGVTDYDLYGPGTIAAGAYPQRMRYGSGVQTSNPDNYNQATSTQGADLQETKLWWSK</sequence>
<dbReference type="AlphaFoldDB" id="A0A918UMV4"/>
<proteinExistence type="predicted"/>
<evidence type="ECO:0000313" key="2">
    <source>
        <dbReference type="Proteomes" id="UP000619457"/>
    </source>
</evidence>
<dbReference type="RefSeq" id="WP_018472222.1">
    <property type="nucleotide sequence ID" value="NZ_BMWX01000002.1"/>
</dbReference>
<organism evidence="1 2">
    <name type="scientific">Echinicola pacifica</name>
    <dbReference type="NCBI Taxonomy" id="346377"/>
    <lineage>
        <taxon>Bacteria</taxon>
        <taxon>Pseudomonadati</taxon>
        <taxon>Bacteroidota</taxon>
        <taxon>Cytophagia</taxon>
        <taxon>Cytophagales</taxon>
        <taxon>Cyclobacteriaceae</taxon>
        <taxon>Echinicola</taxon>
    </lineage>
</organism>
<protein>
    <recommendedName>
        <fullName evidence="3">Starch-binding associating with outer membrane</fullName>
    </recommendedName>
</protein>
<dbReference type="PROSITE" id="PS51257">
    <property type="entry name" value="PROKAR_LIPOPROTEIN"/>
    <property type="match status" value="1"/>
</dbReference>
<reference evidence="1" key="2">
    <citation type="submission" date="2020-09" db="EMBL/GenBank/DDBJ databases">
        <authorList>
            <person name="Sun Q."/>
            <person name="Kim S."/>
        </authorList>
    </citation>
    <scope>NUCLEOTIDE SEQUENCE</scope>
    <source>
        <strain evidence="1">KCTC 12368</strain>
    </source>
</reference>
<comment type="caution">
    <text evidence="1">The sequence shown here is derived from an EMBL/GenBank/DDBJ whole genome shotgun (WGS) entry which is preliminary data.</text>
</comment>
<dbReference type="Gene3D" id="1.25.40.390">
    <property type="match status" value="1"/>
</dbReference>
<dbReference type="SUPFAM" id="SSF48452">
    <property type="entry name" value="TPR-like"/>
    <property type="match status" value="1"/>
</dbReference>
<evidence type="ECO:0008006" key="3">
    <source>
        <dbReference type="Google" id="ProtNLM"/>
    </source>
</evidence>
<dbReference type="Pfam" id="PF12771">
    <property type="entry name" value="SusD-like_2"/>
    <property type="match status" value="2"/>
</dbReference>
<dbReference type="EMBL" id="BMWX01000002">
    <property type="protein sequence ID" value="GGZ21249.1"/>
    <property type="molecule type" value="Genomic_DNA"/>
</dbReference>